<comment type="caution">
    <text evidence="1">The sequence shown here is derived from an EMBL/GenBank/DDBJ whole genome shotgun (WGS) entry which is preliminary data.</text>
</comment>
<evidence type="ECO:0000313" key="1">
    <source>
        <dbReference type="EMBL" id="CAD6999909.1"/>
    </source>
</evidence>
<accession>A0A811ULH9</accession>
<sequence length="230" mass="25808">MSRTHLQSVDDETFQGLRLKTLKLIDNELQDISERSFRANKQVTVPLRTTSLGSHHPWDTMPIHLAEHSIAPLCSDVTLSSYLSFRVAMTAENYYVDEAGNTNTKTTCHRYTIHRVIYLSLHYTALLCTLLLCSGNHNCIADNVDDGVGGDNNVCNCDDVVNANNCAGSWLLGLAAAMCLALCGRLDGKAHGLIILYRFQLEHWLPYNSKLKHSFIQDFSFFHCFISVHC</sequence>
<name>A0A811ULH9_CERCA</name>
<reference evidence="1" key="1">
    <citation type="submission" date="2020-11" db="EMBL/GenBank/DDBJ databases">
        <authorList>
            <person name="Whitehead M."/>
        </authorList>
    </citation>
    <scope>NUCLEOTIDE SEQUENCE</scope>
    <source>
        <strain evidence="1">EGII</strain>
    </source>
</reference>
<protein>
    <submittedName>
        <fullName evidence="1">(Mediterranean fruit fly) hypothetical protein</fullName>
    </submittedName>
</protein>
<proteinExistence type="predicted"/>
<dbReference type="EMBL" id="CAJHJT010000012">
    <property type="protein sequence ID" value="CAD6999909.1"/>
    <property type="molecule type" value="Genomic_DNA"/>
</dbReference>
<dbReference type="Proteomes" id="UP000606786">
    <property type="component" value="Unassembled WGS sequence"/>
</dbReference>
<gene>
    <name evidence="1" type="ORF">CCAP1982_LOCUS8419</name>
</gene>
<keyword evidence="2" id="KW-1185">Reference proteome</keyword>
<dbReference type="AlphaFoldDB" id="A0A811ULH9"/>
<evidence type="ECO:0000313" key="2">
    <source>
        <dbReference type="Proteomes" id="UP000606786"/>
    </source>
</evidence>
<organism evidence="1 2">
    <name type="scientific">Ceratitis capitata</name>
    <name type="common">Mediterranean fruit fly</name>
    <name type="synonym">Tephritis capitata</name>
    <dbReference type="NCBI Taxonomy" id="7213"/>
    <lineage>
        <taxon>Eukaryota</taxon>
        <taxon>Metazoa</taxon>
        <taxon>Ecdysozoa</taxon>
        <taxon>Arthropoda</taxon>
        <taxon>Hexapoda</taxon>
        <taxon>Insecta</taxon>
        <taxon>Pterygota</taxon>
        <taxon>Neoptera</taxon>
        <taxon>Endopterygota</taxon>
        <taxon>Diptera</taxon>
        <taxon>Brachycera</taxon>
        <taxon>Muscomorpha</taxon>
        <taxon>Tephritoidea</taxon>
        <taxon>Tephritidae</taxon>
        <taxon>Ceratitis</taxon>
        <taxon>Ceratitis</taxon>
    </lineage>
</organism>